<evidence type="ECO:0000256" key="2">
    <source>
        <dbReference type="ARBA" id="ARBA00009288"/>
    </source>
</evidence>
<evidence type="ECO:0000256" key="1">
    <source>
        <dbReference type="ARBA" id="ARBA00004196"/>
    </source>
</evidence>
<keyword evidence="14" id="KW-1185">Reference proteome</keyword>
<accession>A0ABZ3C9K3</accession>
<dbReference type="Gene3D" id="1.20.140.10">
    <property type="entry name" value="Butyryl-CoA Dehydrogenase, subunit A, domain 3"/>
    <property type="match status" value="1"/>
</dbReference>
<dbReference type="Proteomes" id="UP001434337">
    <property type="component" value="Chromosome"/>
</dbReference>
<protein>
    <recommendedName>
        <fullName evidence="3">nitrite reductase (cytochrome; ammonia-forming)</fullName>
        <ecNumber evidence="3">1.7.2.2</ecNumber>
    </recommendedName>
</protein>
<comment type="similarity">
    <text evidence="2">Belongs to the cytochrome c-552 family.</text>
</comment>
<evidence type="ECO:0000313" key="13">
    <source>
        <dbReference type="EMBL" id="WZW98877.1"/>
    </source>
</evidence>
<feature type="compositionally biased region" description="Low complexity" evidence="11">
    <location>
        <begin position="495"/>
        <end position="504"/>
    </location>
</feature>
<keyword evidence="12" id="KW-1133">Transmembrane helix</keyword>
<gene>
    <name evidence="13" type="ORF">PCC79_01300</name>
</gene>
<comment type="subcellular location">
    <subcellularLocation>
        <location evidence="1">Cell envelope</location>
    </subcellularLocation>
</comment>
<evidence type="ECO:0000256" key="10">
    <source>
        <dbReference type="ARBA" id="ARBA00049131"/>
    </source>
</evidence>
<feature type="compositionally biased region" description="Pro residues" evidence="11">
    <location>
        <begin position="475"/>
        <end position="494"/>
    </location>
</feature>
<evidence type="ECO:0000256" key="4">
    <source>
        <dbReference type="ARBA" id="ARBA00022617"/>
    </source>
</evidence>
<evidence type="ECO:0000256" key="9">
    <source>
        <dbReference type="ARBA" id="ARBA00023004"/>
    </source>
</evidence>
<dbReference type="PANTHER" id="PTHR30633">
    <property type="entry name" value="CYTOCHROME C-552 RESPIRATORY NITRITE REDUCTASE"/>
    <property type="match status" value="1"/>
</dbReference>
<keyword evidence="7" id="KW-0106">Calcium</keyword>
<dbReference type="Pfam" id="PF02335">
    <property type="entry name" value="Cytochrom_C552"/>
    <property type="match status" value="1"/>
</dbReference>
<dbReference type="CDD" id="cd00548">
    <property type="entry name" value="NrfA-like"/>
    <property type="match status" value="1"/>
</dbReference>
<dbReference type="InterPro" id="IPR003321">
    <property type="entry name" value="Cyt_c552"/>
</dbReference>
<keyword evidence="12" id="KW-0472">Membrane</keyword>
<evidence type="ECO:0000256" key="11">
    <source>
        <dbReference type="SAM" id="MobiDB-lite"/>
    </source>
</evidence>
<proteinExistence type="inferred from homology"/>
<reference evidence="13 14" key="1">
    <citation type="journal article" date="2023" name="Environ Microbiome">
        <title>A coral-associated actinobacterium mitigates coral bleaching under heat stress.</title>
        <authorList>
            <person name="Li J."/>
            <person name="Zou Y."/>
            <person name="Li Q."/>
            <person name="Zhang J."/>
            <person name="Bourne D.G."/>
            <person name="Lyu Y."/>
            <person name="Liu C."/>
            <person name="Zhang S."/>
        </authorList>
    </citation>
    <scope>NUCLEOTIDE SEQUENCE [LARGE SCALE GENOMIC DNA]</scope>
    <source>
        <strain evidence="13 14">SCSIO 13291</strain>
    </source>
</reference>
<sequence>MTMATAATDEKSTPRSGRPKWGLLALVIVLGGVIAVGVLALLVNIFTRQTEAQQPYFQVVELTDETYDPQVWGQNYPLQYEGWLRTQEMDPANTVTREPTAEDPRTVKTQSKLENDPRMVTMWQGYAFSVEYNRPRGHAYMLEDQRLVQRVTQFNQPGACLNCHASLPEIVNTMGDGDPDEGWAIMNRTPYNEATQFAQHPVACIDCHDPKTMELRVTRPAFVAGIKEYKAGQGIRDYDVNTQATAQEMRAYVCAQCHVEYYFAGEGKTLTFPWDHGLTADDALQYYDENEFSDFTHRLTGAPVVKAQHPDFETWSQGVHAQSGVTCVDCHMPYQREGAMKITDHQVASPMRSDASINSSCLTCHAVTEQEMRERVGGIQERYEHVKDTAFDALVQLIGDIETARTNGTDQARIEEAWAYQRKAQFFVDYVVSENSHGFHAPAYTNRLLADATDAARRGQLALLGQTYPAAGAPTPAPVPPYTPPPASPTPTRPAAPETASATP</sequence>
<dbReference type="EC" id="1.7.2.2" evidence="3"/>
<dbReference type="SUPFAM" id="SSF48695">
    <property type="entry name" value="Multiheme cytochromes"/>
    <property type="match status" value="1"/>
</dbReference>
<dbReference type="EMBL" id="CP115965">
    <property type="protein sequence ID" value="WZW98877.1"/>
    <property type="molecule type" value="Genomic_DNA"/>
</dbReference>
<evidence type="ECO:0000313" key="14">
    <source>
        <dbReference type="Proteomes" id="UP001434337"/>
    </source>
</evidence>
<evidence type="ECO:0000256" key="12">
    <source>
        <dbReference type="SAM" id="Phobius"/>
    </source>
</evidence>
<dbReference type="PANTHER" id="PTHR30633:SF0">
    <property type="entry name" value="CYTOCHROME C-552"/>
    <property type="match status" value="1"/>
</dbReference>
<name>A0ABZ3C9K3_9ACTN</name>
<dbReference type="RefSeq" id="WP_342372767.1">
    <property type="nucleotide sequence ID" value="NZ_CP115965.1"/>
</dbReference>
<evidence type="ECO:0000256" key="3">
    <source>
        <dbReference type="ARBA" id="ARBA00011887"/>
    </source>
</evidence>
<keyword evidence="12" id="KW-0812">Transmembrane</keyword>
<evidence type="ECO:0000256" key="7">
    <source>
        <dbReference type="ARBA" id="ARBA00022837"/>
    </source>
</evidence>
<keyword evidence="5" id="KW-0479">Metal-binding</keyword>
<keyword evidence="8" id="KW-0560">Oxidoreductase</keyword>
<organism evidence="13 14">
    <name type="scientific">Propioniciclava soli</name>
    <dbReference type="NCBI Taxonomy" id="2775081"/>
    <lineage>
        <taxon>Bacteria</taxon>
        <taxon>Bacillati</taxon>
        <taxon>Actinomycetota</taxon>
        <taxon>Actinomycetes</taxon>
        <taxon>Propionibacteriales</taxon>
        <taxon>Propionibacteriaceae</taxon>
        <taxon>Propioniciclava</taxon>
    </lineage>
</organism>
<evidence type="ECO:0000256" key="5">
    <source>
        <dbReference type="ARBA" id="ARBA00022723"/>
    </source>
</evidence>
<keyword evidence="4" id="KW-0349">Heme</keyword>
<keyword evidence="6" id="KW-0732">Signal</keyword>
<evidence type="ECO:0000256" key="6">
    <source>
        <dbReference type="ARBA" id="ARBA00022729"/>
    </source>
</evidence>
<evidence type="ECO:0000256" key="8">
    <source>
        <dbReference type="ARBA" id="ARBA00023002"/>
    </source>
</evidence>
<dbReference type="Gene3D" id="1.10.1130.10">
    <property type="entry name" value="Flavocytochrome C3, Chain A"/>
    <property type="match status" value="1"/>
</dbReference>
<keyword evidence="9" id="KW-0408">Iron</keyword>
<feature type="transmembrane region" description="Helical" evidence="12">
    <location>
        <begin position="21"/>
        <end position="46"/>
    </location>
</feature>
<dbReference type="PIRSF" id="PIRSF000243">
    <property type="entry name" value="Cyt_c552"/>
    <property type="match status" value="1"/>
</dbReference>
<feature type="region of interest" description="Disordered" evidence="11">
    <location>
        <begin position="468"/>
        <end position="504"/>
    </location>
</feature>
<comment type="catalytic activity">
    <reaction evidence="10">
        <text>6 Fe(III)-[cytochrome c] + NH4(+) + 2 H2O = 6 Fe(II)-[cytochrome c] + nitrite + 8 H(+)</text>
        <dbReference type="Rhea" id="RHEA:13089"/>
        <dbReference type="Rhea" id="RHEA-COMP:10350"/>
        <dbReference type="Rhea" id="RHEA-COMP:14399"/>
        <dbReference type="ChEBI" id="CHEBI:15377"/>
        <dbReference type="ChEBI" id="CHEBI:15378"/>
        <dbReference type="ChEBI" id="CHEBI:16301"/>
        <dbReference type="ChEBI" id="CHEBI:28938"/>
        <dbReference type="ChEBI" id="CHEBI:29033"/>
        <dbReference type="ChEBI" id="CHEBI:29034"/>
        <dbReference type="EC" id="1.7.2.2"/>
    </reaction>
</comment>
<dbReference type="InterPro" id="IPR036280">
    <property type="entry name" value="Multihaem_cyt_sf"/>
</dbReference>